<protein>
    <submittedName>
        <fullName evidence="5">Related to monophenol monooxygenase (Tyrosinase)</fullName>
    </submittedName>
</protein>
<keyword evidence="6" id="KW-1185">Reference proteome</keyword>
<dbReference type="SUPFAM" id="SSF48056">
    <property type="entry name" value="Di-copper centre-containing domain"/>
    <property type="match status" value="1"/>
</dbReference>
<comment type="caution">
    <text evidence="5">The sequence shown here is derived from an EMBL/GenBank/DDBJ whole genome shotgun (WGS) entry which is preliminary data.</text>
</comment>
<accession>A0AAE8MUB3</accession>
<evidence type="ECO:0000259" key="4">
    <source>
        <dbReference type="PROSITE" id="PS00498"/>
    </source>
</evidence>
<evidence type="ECO:0000256" key="1">
    <source>
        <dbReference type="ARBA" id="ARBA00022723"/>
    </source>
</evidence>
<keyword evidence="2" id="KW-0732">Signal</keyword>
<keyword evidence="1" id="KW-0479">Metal-binding</keyword>
<dbReference type="PRINTS" id="PR00092">
    <property type="entry name" value="TYROSINASE"/>
</dbReference>
<dbReference type="InterPro" id="IPR002227">
    <property type="entry name" value="Tyrosinase_Cu-bd"/>
</dbReference>
<evidence type="ECO:0000259" key="3">
    <source>
        <dbReference type="PROSITE" id="PS00497"/>
    </source>
</evidence>
<evidence type="ECO:0000313" key="6">
    <source>
        <dbReference type="Proteomes" id="UP001187682"/>
    </source>
</evidence>
<dbReference type="GO" id="GO:0004497">
    <property type="term" value="F:monooxygenase activity"/>
    <property type="evidence" value="ECO:0007669"/>
    <property type="project" value="UniProtKB-KW"/>
</dbReference>
<dbReference type="EMBL" id="ONZQ02000003">
    <property type="protein sequence ID" value="SPO00297.1"/>
    <property type="molecule type" value="Genomic_DNA"/>
</dbReference>
<name>A0AAE8MUB3_9PEZI</name>
<dbReference type="PANTHER" id="PTHR11474">
    <property type="entry name" value="TYROSINASE FAMILY MEMBER"/>
    <property type="match status" value="1"/>
</dbReference>
<dbReference type="Gene3D" id="1.10.1280.10">
    <property type="entry name" value="Di-copper center containing domain from catechol oxidase"/>
    <property type="match status" value="1"/>
</dbReference>
<dbReference type="GO" id="GO:0046872">
    <property type="term" value="F:metal ion binding"/>
    <property type="evidence" value="ECO:0007669"/>
    <property type="project" value="UniProtKB-KW"/>
</dbReference>
<proteinExistence type="predicted"/>
<keyword evidence="5" id="KW-0503">Monooxygenase</keyword>
<feature type="chain" id="PRO_5041905461" evidence="2">
    <location>
        <begin position="20"/>
        <end position="398"/>
    </location>
</feature>
<dbReference type="AlphaFoldDB" id="A0AAE8MUB3"/>
<keyword evidence="5" id="KW-0560">Oxidoreductase</keyword>
<dbReference type="InterPro" id="IPR050316">
    <property type="entry name" value="Tyrosinase/Hemocyanin"/>
</dbReference>
<feature type="domain" description="Tyrosinase copper-binding" evidence="4">
    <location>
        <begin position="317"/>
        <end position="328"/>
    </location>
</feature>
<dbReference type="PANTHER" id="PTHR11474:SF116">
    <property type="entry name" value="TYROSINASE"/>
    <property type="match status" value="1"/>
</dbReference>
<dbReference type="Proteomes" id="UP001187682">
    <property type="component" value="Unassembled WGS sequence"/>
</dbReference>
<dbReference type="PROSITE" id="PS00497">
    <property type="entry name" value="TYROSINASE_1"/>
    <property type="match status" value="1"/>
</dbReference>
<feature type="signal peptide" evidence="2">
    <location>
        <begin position="1"/>
        <end position="19"/>
    </location>
</feature>
<reference evidence="5" key="1">
    <citation type="submission" date="2018-03" db="EMBL/GenBank/DDBJ databases">
        <authorList>
            <person name="Guldener U."/>
        </authorList>
    </citation>
    <scope>NUCLEOTIDE SEQUENCE</scope>
</reference>
<feature type="domain" description="Tyrosinase copper-binding" evidence="3">
    <location>
        <begin position="119"/>
        <end position="136"/>
    </location>
</feature>
<evidence type="ECO:0000313" key="5">
    <source>
        <dbReference type="EMBL" id="SPO00297.1"/>
    </source>
</evidence>
<gene>
    <name evidence="5" type="ORF">DNG_03142</name>
</gene>
<sequence length="398" mass="43149">MRAGFFTLLALQAASAVLAAPTTTEEEQLANLAQLAFDQSKAELEDQTVTKRSGTCSWSNIKIRREWGSLSSTQKKSYIAAVKCLQSKPARTPSSVAPGAKTRFDDFVATHINQTMAIHYTGNFLSWHRYYVWMYEKALQEECGYTGTQPYWDWAKTAITGLENSPIFDGSDTSLSGNGAFIPNQGDIILGASSGLPPIYLPPGSGGGCVTSGPFKDMKVNLGPAALDAPGGVVVTNPDGPLAYNPRCLSRSLTDEVNKKYSNVTAILNLLLKSKTINDFQMTMQGVPGSGNIGVHGGGHYSLGGDPGRDVYTSPGDPVFYLHHSQIDRMWWTWQMLSPSSRIYSDSAIFGTNTFMNMPPSADTTLDDIIEFGYAASPPLRIGDLLTTLDGPFCYVYL</sequence>
<organism evidence="5 6">
    <name type="scientific">Cephalotrichum gorgonifer</name>
    <dbReference type="NCBI Taxonomy" id="2041049"/>
    <lineage>
        <taxon>Eukaryota</taxon>
        <taxon>Fungi</taxon>
        <taxon>Dikarya</taxon>
        <taxon>Ascomycota</taxon>
        <taxon>Pezizomycotina</taxon>
        <taxon>Sordariomycetes</taxon>
        <taxon>Hypocreomycetidae</taxon>
        <taxon>Microascales</taxon>
        <taxon>Microascaceae</taxon>
        <taxon>Cephalotrichum</taxon>
    </lineage>
</organism>
<dbReference type="PROSITE" id="PS00498">
    <property type="entry name" value="TYROSINASE_2"/>
    <property type="match status" value="1"/>
</dbReference>
<evidence type="ECO:0000256" key="2">
    <source>
        <dbReference type="SAM" id="SignalP"/>
    </source>
</evidence>
<dbReference type="Pfam" id="PF00264">
    <property type="entry name" value="Tyrosinase"/>
    <property type="match status" value="1"/>
</dbReference>
<dbReference type="InterPro" id="IPR008922">
    <property type="entry name" value="Di-copper_centre_dom_sf"/>
</dbReference>